<dbReference type="AlphaFoldDB" id="A0A1I2P1Z1"/>
<feature type="transmembrane region" description="Helical" evidence="1">
    <location>
        <begin position="6"/>
        <end position="28"/>
    </location>
</feature>
<keyword evidence="1" id="KW-0812">Transmembrane</keyword>
<evidence type="ECO:0000313" key="2">
    <source>
        <dbReference type="EMBL" id="SFG07471.1"/>
    </source>
</evidence>
<dbReference type="STRING" id="201973.SAMN04488025_11478"/>
<sequence>MSLPQVIISIPLFLVLLFGIGFILNMILKTTWLPSYLYAALIIGLAGYMFVERGGLKPVDWIILSAGMIGVLLSGWTIKMLRAKGYRMF</sequence>
<keyword evidence="1" id="KW-0472">Membrane</keyword>
<protein>
    <submittedName>
        <fullName evidence="2">Putative membrane protein</fullName>
    </submittedName>
</protein>
<evidence type="ECO:0000256" key="1">
    <source>
        <dbReference type="SAM" id="Phobius"/>
    </source>
</evidence>
<dbReference type="RefSeq" id="WP_092038328.1">
    <property type="nucleotide sequence ID" value="NZ_FOOK01000014.1"/>
</dbReference>
<dbReference type="EMBL" id="FOOK01000014">
    <property type="protein sequence ID" value="SFG07471.1"/>
    <property type="molecule type" value="Genomic_DNA"/>
</dbReference>
<feature type="transmembrane region" description="Helical" evidence="1">
    <location>
        <begin position="35"/>
        <end position="51"/>
    </location>
</feature>
<gene>
    <name evidence="2" type="ORF">SAMN04488025_11478</name>
</gene>
<dbReference type="Proteomes" id="UP000198661">
    <property type="component" value="Unassembled WGS sequence"/>
</dbReference>
<proteinExistence type="predicted"/>
<keyword evidence="3" id="KW-1185">Reference proteome</keyword>
<accession>A0A1I2P1Z1</accession>
<name>A0A1I2P1Z1_9BACL</name>
<evidence type="ECO:0000313" key="3">
    <source>
        <dbReference type="Proteomes" id="UP000198661"/>
    </source>
</evidence>
<organism evidence="2 3">
    <name type="scientific">Planifilum fulgidum</name>
    <dbReference type="NCBI Taxonomy" id="201973"/>
    <lineage>
        <taxon>Bacteria</taxon>
        <taxon>Bacillati</taxon>
        <taxon>Bacillota</taxon>
        <taxon>Bacilli</taxon>
        <taxon>Bacillales</taxon>
        <taxon>Thermoactinomycetaceae</taxon>
        <taxon>Planifilum</taxon>
    </lineage>
</organism>
<dbReference type="Pfam" id="PF14068">
    <property type="entry name" value="YuiB"/>
    <property type="match status" value="2"/>
</dbReference>
<dbReference type="OrthoDB" id="2382309at2"/>
<keyword evidence="1" id="KW-1133">Transmembrane helix</keyword>
<feature type="transmembrane region" description="Helical" evidence="1">
    <location>
        <begin position="63"/>
        <end position="81"/>
    </location>
</feature>
<reference evidence="3" key="1">
    <citation type="submission" date="2016-10" db="EMBL/GenBank/DDBJ databases">
        <authorList>
            <person name="Varghese N."/>
            <person name="Submissions S."/>
        </authorList>
    </citation>
    <scope>NUCLEOTIDE SEQUENCE [LARGE SCALE GENOMIC DNA]</scope>
    <source>
        <strain evidence="3">DSM 44945</strain>
    </source>
</reference>
<dbReference type="InterPro" id="IPR025917">
    <property type="entry name" value="YuiB"/>
</dbReference>